<dbReference type="Proteomes" id="UP000198211">
    <property type="component" value="Unassembled WGS sequence"/>
</dbReference>
<dbReference type="InterPro" id="IPR036397">
    <property type="entry name" value="RNaseH_sf"/>
</dbReference>
<evidence type="ECO:0000259" key="1">
    <source>
        <dbReference type="PROSITE" id="PS50994"/>
    </source>
</evidence>
<dbReference type="Pfam" id="PF24626">
    <property type="entry name" value="SH3_Tf2-1"/>
    <property type="match status" value="1"/>
</dbReference>
<reference evidence="3" key="1">
    <citation type="submission" date="2017-03" db="EMBL/GenBank/DDBJ databases">
        <title>Phytopthora megakarya and P. palmivora, two closely related causual agents of cacao black pod achieved similar genome size and gene model numbers by different mechanisms.</title>
        <authorList>
            <person name="Ali S."/>
            <person name="Shao J."/>
            <person name="Larry D.J."/>
            <person name="Kronmiller B."/>
            <person name="Shen D."/>
            <person name="Strem M.D."/>
            <person name="Melnick R.L."/>
            <person name="Guiltinan M.J."/>
            <person name="Tyler B.M."/>
            <person name="Meinhardt L.W."/>
            <person name="Bailey B.A."/>
        </authorList>
    </citation>
    <scope>NUCLEOTIDE SEQUENCE [LARGE SCALE GENOMIC DNA]</scope>
    <source>
        <strain evidence="3">zdho120</strain>
    </source>
</reference>
<dbReference type="PANTHER" id="PTHR37984:SF15">
    <property type="entry name" value="INTEGRASE CATALYTIC DOMAIN-CONTAINING PROTEIN"/>
    <property type="match status" value="1"/>
</dbReference>
<feature type="domain" description="Integrase catalytic" evidence="1">
    <location>
        <begin position="19"/>
        <end position="175"/>
    </location>
</feature>
<dbReference type="EMBL" id="NBNE01000738">
    <property type="protein sequence ID" value="OWZ17533.1"/>
    <property type="molecule type" value="Genomic_DNA"/>
</dbReference>
<dbReference type="GO" id="GO:0015074">
    <property type="term" value="P:DNA integration"/>
    <property type="evidence" value="ECO:0007669"/>
    <property type="project" value="InterPro"/>
</dbReference>
<dbReference type="InterPro" id="IPR056924">
    <property type="entry name" value="SH3_Tf2-1"/>
</dbReference>
<dbReference type="GO" id="GO:0003676">
    <property type="term" value="F:nucleic acid binding"/>
    <property type="evidence" value="ECO:0007669"/>
    <property type="project" value="InterPro"/>
</dbReference>
<evidence type="ECO:0000313" key="2">
    <source>
        <dbReference type="EMBL" id="OWZ17533.1"/>
    </source>
</evidence>
<keyword evidence="3" id="KW-1185">Reference proteome</keyword>
<comment type="caution">
    <text evidence="2">The sequence shown here is derived from an EMBL/GenBank/DDBJ whole genome shotgun (WGS) entry which is preliminary data.</text>
</comment>
<accession>A0A225WIK1</accession>
<dbReference type="InterPro" id="IPR001584">
    <property type="entry name" value="Integrase_cat-core"/>
</dbReference>
<name>A0A225WIK1_9STRA</name>
<proteinExistence type="predicted"/>
<gene>
    <name evidence="2" type="ORF">PHMEG_0008509</name>
</gene>
<dbReference type="AlphaFoldDB" id="A0A225WIK1"/>
<protein>
    <submittedName>
        <fullName evidence="2">Retrotransposon protein</fullName>
    </submittedName>
</protein>
<dbReference type="PANTHER" id="PTHR37984">
    <property type="entry name" value="PROTEIN CBG26694"/>
    <property type="match status" value="1"/>
</dbReference>
<dbReference type="STRING" id="4795.A0A225WIK1"/>
<sequence>MMRTVREYVKMSANQGTQYKKPPSLLQSQPLTKARWSRVAIDFIVALTTTKAKCDLVLVVVNQLTKPELYRDHIFVLHGVPSEILSDRDPKFTAIVWKTLCAMLGTRQQLSTAFRHQANGVTERRNQIIGNYLRAFTNGTSTDWDSYLSLAEFAYNSRHQESISMSPFEADLDYLPSTPATLLNPTQGHGAELQSRAQGKPFLKLQADRLATIRRELQKASDRMNDYYYNNRPEQTIEHTGTTKQKLRARWIGPFAIVSRLGHAYYELKLTKGVKFHPVFHTS</sequence>
<organism evidence="2 3">
    <name type="scientific">Phytophthora megakarya</name>
    <dbReference type="NCBI Taxonomy" id="4795"/>
    <lineage>
        <taxon>Eukaryota</taxon>
        <taxon>Sar</taxon>
        <taxon>Stramenopiles</taxon>
        <taxon>Oomycota</taxon>
        <taxon>Peronosporomycetes</taxon>
        <taxon>Peronosporales</taxon>
        <taxon>Peronosporaceae</taxon>
        <taxon>Phytophthora</taxon>
    </lineage>
</organism>
<dbReference type="InterPro" id="IPR012337">
    <property type="entry name" value="RNaseH-like_sf"/>
</dbReference>
<dbReference type="SUPFAM" id="SSF53098">
    <property type="entry name" value="Ribonuclease H-like"/>
    <property type="match status" value="1"/>
</dbReference>
<evidence type="ECO:0000313" key="3">
    <source>
        <dbReference type="Proteomes" id="UP000198211"/>
    </source>
</evidence>
<dbReference type="OrthoDB" id="127748at2759"/>
<dbReference type="InterPro" id="IPR050951">
    <property type="entry name" value="Retrovirus_Pol_polyprotein"/>
</dbReference>
<dbReference type="Gene3D" id="3.30.420.10">
    <property type="entry name" value="Ribonuclease H-like superfamily/Ribonuclease H"/>
    <property type="match status" value="1"/>
</dbReference>
<dbReference type="PROSITE" id="PS50994">
    <property type="entry name" value="INTEGRASE"/>
    <property type="match status" value="1"/>
</dbReference>